<dbReference type="EMBL" id="QXTE01000008">
    <property type="protein sequence ID" value="TFK14756.1"/>
    <property type="molecule type" value="Genomic_DNA"/>
</dbReference>
<reference evidence="2 3" key="1">
    <citation type="submission" date="2019-04" db="EMBL/GenBank/DDBJ databases">
        <title>Draft genome of the big-headed turtle Platysternon megacephalum.</title>
        <authorList>
            <person name="Gong S."/>
        </authorList>
    </citation>
    <scope>NUCLEOTIDE SEQUENCE [LARGE SCALE GENOMIC DNA]</scope>
    <source>
        <strain evidence="2">DO16091913</strain>
        <tissue evidence="2">Muscle</tissue>
    </source>
</reference>
<keyword evidence="2" id="KW-0675">Receptor</keyword>
<accession>A0A4D9EVZ3</accession>
<evidence type="ECO:0000313" key="2">
    <source>
        <dbReference type="EMBL" id="TFK14756.1"/>
    </source>
</evidence>
<proteinExistence type="predicted"/>
<dbReference type="AlphaFoldDB" id="A0A4D9EVZ3"/>
<organism evidence="2 3">
    <name type="scientific">Platysternon megacephalum</name>
    <name type="common">big-headed turtle</name>
    <dbReference type="NCBI Taxonomy" id="55544"/>
    <lineage>
        <taxon>Eukaryota</taxon>
        <taxon>Metazoa</taxon>
        <taxon>Chordata</taxon>
        <taxon>Craniata</taxon>
        <taxon>Vertebrata</taxon>
        <taxon>Euteleostomi</taxon>
        <taxon>Archelosauria</taxon>
        <taxon>Testudinata</taxon>
        <taxon>Testudines</taxon>
        <taxon>Cryptodira</taxon>
        <taxon>Durocryptodira</taxon>
        <taxon>Testudinoidea</taxon>
        <taxon>Platysternidae</taxon>
        <taxon>Platysternon</taxon>
    </lineage>
</organism>
<sequence>MPHDHPAASVAGKRGHGPDASATCQSSVAFWPLVTISAWCKLEHPLSCSNSTKRPACMQLQKDQGCPKVGFKPHLNPLNGTLQLSCTPGSGLLYLIFDLT</sequence>
<evidence type="ECO:0000313" key="3">
    <source>
        <dbReference type="Proteomes" id="UP000297703"/>
    </source>
</evidence>
<protein>
    <submittedName>
        <fullName evidence="2">Growth factor receptor-bound protein 14</fullName>
    </submittedName>
</protein>
<evidence type="ECO:0000256" key="1">
    <source>
        <dbReference type="SAM" id="MobiDB-lite"/>
    </source>
</evidence>
<keyword evidence="3" id="KW-1185">Reference proteome</keyword>
<dbReference type="Proteomes" id="UP000297703">
    <property type="component" value="Unassembled WGS sequence"/>
</dbReference>
<feature type="region of interest" description="Disordered" evidence="1">
    <location>
        <begin position="1"/>
        <end position="22"/>
    </location>
</feature>
<gene>
    <name evidence="2" type="ORF">DR999_PMT01779</name>
</gene>
<reference evidence="2 3" key="2">
    <citation type="submission" date="2019-04" db="EMBL/GenBank/DDBJ databases">
        <title>The genome sequence of big-headed turtle.</title>
        <authorList>
            <person name="Gong S."/>
        </authorList>
    </citation>
    <scope>NUCLEOTIDE SEQUENCE [LARGE SCALE GENOMIC DNA]</scope>
    <source>
        <strain evidence="2">DO16091913</strain>
        <tissue evidence="2">Muscle</tissue>
    </source>
</reference>
<name>A0A4D9EVZ3_9SAUR</name>
<comment type="caution">
    <text evidence="2">The sequence shown here is derived from an EMBL/GenBank/DDBJ whole genome shotgun (WGS) entry which is preliminary data.</text>
</comment>